<dbReference type="Proteomes" id="UP001148662">
    <property type="component" value="Unassembled WGS sequence"/>
</dbReference>
<reference evidence="1" key="1">
    <citation type="submission" date="2022-07" db="EMBL/GenBank/DDBJ databases">
        <title>Genome Sequence of Phlebia brevispora.</title>
        <authorList>
            <person name="Buettner E."/>
        </authorList>
    </citation>
    <scope>NUCLEOTIDE SEQUENCE</scope>
    <source>
        <strain evidence="1">MPL23</strain>
    </source>
</reference>
<keyword evidence="2" id="KW-1185">Reference proteome</keyword>
<protein>
    <submittedName>
        <fullName evidence="1">Uncharacterized protein</fullName>
    </submittedName>
</protein>
<comment type="caution">
    <text evidence="1">The sequence shown here is derived from an EMBL/GenBank/DDBJ whole genome shotgun (WGS) entry which is preliminary data.</text>
</comment>
<proteinExistence type="predicted"/>
<evidence type="ECO:0000313" key="1">
    <source>
        <dbReference type="EMBL" id="KAJ3548137.1"/>
    </source>
</evidence>
<organism evidence="1 2">
    <name type="scientific">Phlebia brevispora</name>
    <dbReference type="NCBI Taxonomy" id="194682"/>
    <lineage>
        <taxon>Eukaryota</taxon>
        <taxon>Fungi</taxon>
        <taxon>Dikarya</taxon>
        <taxon>Basidiomycota</taxon>
        <taxon>Agaricomycotina</taxon>
        <taxon>Agaricomycetes</taxon>
        <taxon>Polyporales</taxon>
        <taxon>Meruliaceae</taxon>
        <taxon>Phlebia</taxon>
    </lineage>
</organism>
<accession>A0ACC1SX44</accession>
<sequence>MRRVYRSVKPSTVVQSFDTLCEVQSDKASVEITSPFDGVVKELLVNEGEVAKVGEGLCTIEVETEDEQPEANETASANTPHLEPVTTKPNGTSSQGEQSFGTPPRRPHPMDPNAPPEFMSALGANAADVLATPSVRHFAKQKGVELSLLAPGSGKHGRIEKQDVEAYLAGSSPSAAKSAPSTDRGTTPSDAEDLVIELGRTRYGMWKAMTKSLEIPHFG</sequence>
<dbReference type="EMBL" id="JANHOG010000971">
    <property type="protein sequence ID" value="KAJ3548137.1"/>
    <property type="molecule type" value="Genomic_DNA"/>
</dbReference>
<evidence type="ECO:0000313" key="2">
    <source>
        <dbReference type="Proteomes" id="UP001148662"/>
    </source>
</evidence>
<gene>
    <name evidence="1" type="ORF">NM688_g5333</name>
</gene>
<name>A0ACC1SX44_9APHY</name>